<dbReference type="GO" id="GO:0009847">
    <property type="term" value="P:spore germination"/>
    <property type="evidence" value="ECO:0007669"/>
    <property type="project" value="InterPro"/>
</dbReference>
<dbReference type="Pfam" id="PF25198">
    <property type="entry name" value="Spore_GerAC_N"/>
    <property type="match status" value="1"/>
</dbReference>
<keyword evidence="4" id="KW-0732">Signal</keyword>
<organism evidence="10 11">
    <name type="scientific">Paenibacillus albicereus</name>
    <dbReference type="NCBI Taxonomy" id="2726185"/>
    <lineage>
        <taxon>Bacteria</taxon>
        <taxon>Bacillati</taxon>
        <taxon>Bacillota</taxon>
        <taxon>Bacilli</taxon>
        <taxon>Bacillales</taxon>
        <taxon>Paenibacillaceae</taxon>
        <taxon>Paenibacillus</taxon>
    </lineage>
</organism>
<dbReference type="Gene3D" id="3.30.300.210">
    <property type="entry name" value="Nutrient germinant receptor protein C, domain 3"/>
    <property type="match status" value="1"/>
</dbReference>
<evidence type="ECO:0000259" key="9">
    <source>
        <dbReference type="Pfam" id="PF25198"/>
    </source>
</evidence>
<dbReference type="EMBL" id="CP051428">
    <property type="protein sequence ID" value="QJC52341.1"/>
    <property type="molecule type" value="Genomic_DNA"/>
</dbReference>
<dbReference type="InterPro" id="IPR057336">
    <property type="entry name" value="GerAC_N"/>
</dbReference>
<proteinExistence type="inferred from homology"/>
<name>A0A6H2GY32_9BACL</name>
<evidence type="ECO:0000256" key="7">
    <source>
        <dbReference type="ARBA" id="ARBA00023288"/>
    </source>
</evidence>
<dbReference type="InterPro" id="IPR046953">
    <property type="entry name" value="Spore_GerAC-like_C"/>
</dbReference>
<evidence type="ECO:0000256" key="4">
    <source>
        <dbReference type="ARBA" id="ARBA00022729"/>
    </source>
</evidence>
<evidence type="ECO:0000256" key="1">
    <source>
        <dbReference type="ARBA" id="ARBA00004635"/>
    </source>
</evidence>
<protein>
    <submittedName>
        <fullName evidence="10">Ger(X)C family spore germination protein</fullName>
    </submittedName>
</protein>
<dbReference type="KEGG" id="palr:HGI30_12730"/>
<dbReference type="PANTHER" id="PTHR35789">
    <property type="entry name" value="SPORE GERMINATION PROTEIN B3"/>
    <property type="match status" value="1"/>
</dbReference>
<dbReference type="Proteomes" id="UP000502136">
    <property type="component" value="Chromosome"/>
</dbReference>
<dbReference type="InterPro" id="IPR008844">
    <property type="entry name" value="Spore_GerAC-like"/>
</dbReference>
<sequence length="424" mass="47902">MRARRRRRRESPRRRMTLRRLTLALLLTLLPIGAAGCWDRQELNELGIISATAVDVTESGRWRISYQLVIPSAISAQGAYVGLSSAPFNVFTTEGESFRGAVSRATQEMSRRLYFGHNQIVVVSEEAARKGISELIEAYMRNGDSRETVMMFVTEGNARKLLEQLLPMEKISGAGIVRLITQEGNHGGNFRQMTVFNVAQDLLGPVRVTGVPGIGLSGSDEPVDSVDAAKKTYTGAKIRLQRLGAFKEGRLVGWLSTHEARGLLWVRGQAKETTVSFSCPDEKLKRNSIRLRRTHARVRPYREGEGWRMRIEESAEGTLLEYNCEGSLDKPQDLERLEERIERELRNDMESGIRASQRLGADLAGFGQALRLSDPRGWKEVEKEWNEQVYPQVRSEFDLHVKIARTGRSNRSYVQAAEDARRKE</sequence>
<evidence type="ECO:0000256" key="6">
    <source>
        <dbReference type="ARBA" id="ARBA00023139"/>
    </source>
</evidence>
<evidence type="ECO:0000313" key="11">
    <source>
        <dbReference type="Proteomes" id="UP000502136"/>
    </source>
</evidence>
<reference evidence="10 11" key="1">
    <citation type="submission" date="2020-04" db="EMBL/GenBank/DDBJ databases">
        <title>Novel Paenibacillus strain UniB2 isolated from commercial digestive syrup.</title>
        <authorList>
            <person name="Thorat V."/>
            <person name="Kirdat K."/>
            <person name="Tiwarekar B."/>
            <person name="Yadav A."/>
        </authorList>
    </citation>
    <scope>NUCLEOTIDE SEQUENCE [LARGE SCALE GENOMIC DNA]</scope>
    <source>
        <strain evidence="10 11">UniB2</strain>
    </source>
</reference>
<dbReference type="RefSeq" id="WP_168907902.1">
    <property type="nucleotide sequence ID" value="NZ_CP051428.1"/>
</dbReference>
<keyword evidence="11" id="KW-1185">Reference proteome</keyword>
<dbReference type="NCBIfam" id="TIGR02887">
    <property type="entry name" value="spore_ger_x_C"/>
    <property type="match status" value="1"/>
</dbReference>
<keyword evidence="7" id="KW-0449">Lipoprotein</keyword>
<evidence type="ECO:0000313" key="10">
    <source>
        <dbReference type="EMBL" id="QJC52341.1"/>
    </source>
</evidence>
<dbReference type="Pfam" id="PF05504">
    <property type="entry name" value="Spore_GerAC"/>
    <property type="match status" value="1"/>
</dbReference>
<evidence type="ECO:0000256" key="3">
    <source>
        <dbReference type="ARBA" id="ARBA00022544"/>
    </source>
</evidence>
<dbReference type="GO" id="GO:0016020">
    <property type="term" value="C:membrane"/>
    <property type="evidence" value="ECO:0007669"/>
    <property type="project" value="UniProtKB-SubCell"/>
</dbReference>
<dbReference type="AlphaFoldDB" id="A0A6H2GY32"/>
<evidence type="ECO:0000259" key="8">
    <source>
        <dbReference type="Pfam" id="PF05504"/>
    </source>
</evidence>
<dbReference type="PANTHER" id="PTHR35789:SF1">
    <property type="entry name" value="SPORE GERMINATION PROTEIN B3"/>
    <property type="match status" value="1"/>
</dbReference>
<comment type="subcellular location">
    <subcellularLocation>
        <location evidence="1">Membrane</location>
        <topology evidence="1">Lipid-anchor</topology>
    </subcellularLocation>
</comment>
<comment type="similarity">
    <text evidence="2">Belongs to the GerABKC lipoprotein family.</text>
</comment>
<feature type="domain" description="Spore germination GerAC-like C-terminal" evidence="8">
    <location>
        <begin position="243"/>
        <end position="407"/>
    </location>
</feature>
<keyword evidence="5" id="KW-0472">Membrane</keyword>
<keyword evidence="6" id="KW-0564">Palmitate</keyword>
<evidence type="ECO:0000256" key="5">
    <source>
        <dbReference type="ARBA" id="ARBA00023136"/>
    </source>
</evidence>
<accession>A0A6H2GY32</accession>
<feature type="domain" description="Spore germination protein N-terminal" evidence="9">
    <location>
        <begin position="39"/>
        <end position="205"/>
    </location>
</feature>
<keyword evidence="3" id="KW-0309">Germination</keyword>
<evidence type="ECO:0000256" key="2">
    <source>
        <dbReference type="ARBA" id="ARBA00007886"/>
    </source>
</evidence>
<dbReference type="InterPro" id="IPR038501">
    <property type="entry name" value="Spore_GerAC_C_sf"/>
</dbReference>
<gene>
    <name evidence="10" type="ORF">HGI30_12730</name>
</gene>